<dbReference type="EMBL" id="DVGB01000092">
    <property type="protein sequence ID" value="HIR02147.1"/>
    <property type="molecule type" value="Genomic_DNA"/>
</dbReference>
<dbReference type="Gene3D" id="3.40.1620.10">
    <property type="entry name" value="YefM-like domain"/>
    <property type="match status" value="1"/>
</dbReference>
<dbReference type="Pfam" id="PF02604">
    <property type="entry name" value="PhdYeFM_antitox"/>
    <property type="match status" value="1"/>
</dbReference>
<name>A0A9D1D521_9ACTN</name>
<evidence type="ECO:0000313" key="3">
    <source>
        <dbReference type="EMBL" id="HIR02147.1"/>
    </source>
</evidence>
<gene>
    <name evidence="3" type="ORF">IAA69_07810</name>
</gene>
<comment type="similarity">
    <text evidence="1 2">Belongs to the phD/YefM antitoxin family.</text>
</comment>
<reference evidence="3" key="2">
    <citation type="journal article" date="2021" name="PeerJ">
        <title>Extensive microbial diversity within the chicken gut microbiome revealed by metagenomics and culture.</title>
        <authorList>
            <person name="Gilroy R."/>
            <person name="Ravi A."/>
            <person name="Getino M."/>
            <person name="Pursley I."/>
            <person name="Horton D.L."/>
            <person name="Alikhan N.F."/>
            <person name="Baker D."/>
            <person name="Gharbi K."/>
            <person name="Hall N."/>
            <person name="Watson M."/>
            <person name="Adriaenssens E.M."/>
            <person name="Foster-Nyarko E."/>
            <person name="Jarju S."/>
            <person name="Secka A."/>
            <person name="Antonio M."/>
            <person name="Oren A."/>
            <person name="Chaudhuri R.R."/>
            <person name="La Ragione R."/>
            <person name="Hildebrand F."/>
            <person name="Pallen M.J."/>
        </authorList>
    </citation>
    <scope>NUCLEOTIDE SEQUENCE</scope>
    <source>
        <strain evidence="3">ChiGjej1B1-2707</strain>
    </source>
</reference>
<evidence type="ECO:0000313" key="4">
    <source>
        <dbReference type="Proteomes" id="UP000824261"/>
    </source>
</evidence>
<dbReference type="InterPro" id="IPR006442">
    <property type="entry name" value="Antitoxin_Phd/YefM"/>
</dbReference>
<dbReference type="InterPro" id="IPR036165">
    <property type="entry name" value="YefM-like_sf"/>
</dbReference>
<protein>
    <recommendedName>
        <fullName evidence="2">Antitoxin</fullName>
    </recommendedName>
</protein>
<organism evidence="3 4">
    <name type="scientific">Candidatus Aveggerthella stercoripullorum</name>
    <dbReference type="NCBI Taxonomy" id="2840688"/>
    <lineage>
        <taxon>Bacteria</taxon>
        <taxon>Bacillati</taxon>
        <taxon>Actinomycetota</taxon>
        <taxon>Coriobacteriia</taxon>
        <taxon>Eggerthellales</taxon>
        <taxon>Eggerthellaceae</taxon>
        <taxon>Eggerthellaceae incertae sedis</taxon>
        <taxon>Candidatus Aveggerthella</taxon>
    </lineage>
</organism>
<evidence type="ECO:0000256" key="2">
    <source>
        <dbReference type="RuleBase" id="RU362080"/>
    </source>
</evidence>
<accession>A0A9D1D521</accession>
<comment type="caution">
    <text evidence="3">The sequence shown here is derived from an EMBL/GenBank/DDBJ whole genome shotgun (WGS) entry which is preliminary data.</text>
</comment>
<dbReference type="Proteomes" id="UP000824261">
    <property type="component" value="Unassembled WGS sequence"/>
</dbReference>
<dbReference type="NCBIfam" id="TIGR01552">
    <property type="entry name" value="phd_fam"/>
    <property type="match status" value="1"/>
</dbReference>
<dbReference type="SUPFAM" id="SSF143120">
    <property type="entry name" value="YefM-like"/>
    <property type="match status" value="1"/>
</dbReference>
<dbReference type="AlphaFoldDB" id="A0A9D1D521"/>
<sequence length="106" mass="12078">MEAFATPLPLIRPISDMRTKLNDVCEQATLAQEPVILTKNGVPAYVLMDCKAYESAEHRARVLGALREAEMEERYRPESLSSEESDESLQRLFSHWGIDYYAEVKA</sequence>
<proteinExistence type="inferred from homology"/>
<reference evidence="3" key="1">
    <citation type="submission" date="2020-10" db="EMBL/GenBank/DDBJ databases">
        <authorList>
            <person name="Gilroy R."/>
        </authorList>
    </citation>
    <scope>NUCLEOTIDE SEQUENCE</scope>
    <source>
        <strain evidence="3">ChiGjej1B1-2707</strain>
    </source>
</reference>
<comment type="function">
    <text evidence="2">Antitoxin component of a type II toxin-antitoxin (TA) system.</text>
</comment>
<evidence type="ECO:0000256" key="1">
    <source>
        <dbReference type="ARBA" id="ARBA00009981"/>
    </source>
</evidence>